<protein>
    <recommendedName>
        <fullName evidence="1">DUF4426 domain-containing protein</fullName>
    </recommendedName>
</protein>
<sequence length="146" mass="15872">MLRTLVLLASLLLAPWASAAAEPARFGDLIVYHNVFNSSFLQPEIAANAGLQRGPNQGVINIAVQRQSNGKAQAVDAILKGEVRSLIGQPVPLQFKRIKEGDAIYFVANYSAAQRGVLLFKIDIQAAPGSIVHNLSFQQEFFPDDQ</sequence>
<proteinExistence type="predicted"/>
<dbReference type="Pfam" id="PF14467">
    <property type="entry name" value="DUF4426"/>
    <property type="match status" value="1"/>
</dbReference>
<dbReference type="InterPro" id="IPR025218">
    <property type="entry name" value="DUF4426"/>
</dbReference>
<reference evidence="2" key="1">
    <citation type="journal article" date="2015" name="Nature">
        <title>Complex archaea that bridge the gap between prokaryotes and eukaryotes.</title>
        <authorList>
            <person name="Spang A."/>
            <person name="Saw J.H."/>
            <person name="Jorgensen S.L."/>
            <person name="Zaremba-Niedzwiedzka K."/>
            <person name="Martijn J."/>
            <person name="Lind A.E."/>
            <person name="van Eijk R."/>
            <person name="Schleper C."/>
            <person name="Guy L."/>
            <person name="Ettema T.J."/>
        </authorList>
    </citation>
    <scope>NUCLEOTIDE SEQUENCE</scope>
</reference>
<gene>
    <name evidence="2" type="ORF">LCGC14_0200420</name>
</gene>
<dbReference type="EMBL" id="LAZR01000088">
    <property type="protein sequence ID" value="KKN93177.1"/>
    <property type="molecule type" value="Genomic_DNA"/>
</dbReference>
<organism evidence="2">
    <name type="scientific">marine sediment metagenome</name>
    <dbReference type="NCBI Taxonomy" id="412755"/>
    <lineage>
        <taxon>unclassified sequences</taxon>
        <taxon>metagenomes</taxon>
        <taxon>ecological metagenomes</taxon>
    </lineage>
</organism>
<feature type="domain" description="DUF4426" evidence="1">
    <location>
        <begin position="25"/>
        <end position="144"/>
    </location>
</feature>
<evidence type="ECO:0000259" key="1">
    <source>
        <dbReference type="Pfam" id="PF14467"/>
    </source>
</evidence>
<comment type="caution">
    <text evidence="2">The sequence shown here is derived from an EMBL/GenBank/DDBJ whole genome shotgun (WGS) entry which is preliminary data.</text>
</comment>
<evidence type="ECO:0000313" key="2">
    <source>
        <dbReference type="EMBL" id="KKN93177.1"/>
    </source>
</evidence>
<accession>A0A0F9V077</accession>
<dbReference type="AlphaFoldDB" id="A0A0F9V077"/>
<name>A0A0F9V077_9ZZZZ</name>
<dbReference type="Gene3D" id="2.60.40.3340">
    <property type="entry name" value="Domain of unknown function DUF4426"/>
    <property type="match status" value="1"/>
</dbReference>